<comment type="caution">
    <text evidence="1">The sequence shown here is derived from an EMBL/GenBank/DDBJ whole genome shotgun (WGS) entry which is preliminary data.</text>
</comment>
<name>A0A1J5PQ73_9ZZZZ</name>
<accession>A0A1J5PQ73</accession>
<protein>
    <submittedName>
        <fullName evidence="1">Uncharacterized protein</fullName>
    </submittedName>
</protein>
<dbReference type="AlphaFoldDB" id="A0A1J5PQ73"/>
<proteinExistence type="predicted"/>
<evidence type="ECO:0000313" key="1">
    <source>
        <dbReference type="EMBL" id="OIQ69911.1"/>
    </source>
</evidence>
<dbReference type="EMBL" id="MLJW01004469">
    <property type="protein sequence ID" value="OIQ69911.1"/>
    <property type="molecule type" value="Genomic_DNA"/>
</dbReference>
<gene>
    <name evidence="1" type="ORF">GALL_484840</name>
</gene>
<reference evidence="1" key="1">
    <citation type="submission" date="2016-10" db="EMBL/GenBank/DDBJ databases">
        <title>Sequence of Gallionella enrichment culture.</title>
        <authorList>
            <person name="Poehlein A."/>
            <person name="Muehling M."/>
            <person name="Daniel R."/>
        </authorList>
    </citation>
    <scope>NUCLEOTIDE SEQUENCE</scope>
</reference>
<organism evidence="1">
    <name type="scientific">mine drainage metagenome</name>
    <dbReference type="NCBI Taxonomy" id="410659"/>
    <lineage>
        <taxon>unclassified sequences</taxon>
        <taxon>metagenomes</taxon>
        <taxon>ecological metagenomes</taxon>
    </lineage>
</organism>
<sequence>MIRILRRVSSRPCAGAGGAVMSGMSVCRLSSIGRSETSRLRRRRKPSSSRLRMKSSWRFWSSRALTFSWFSWSCSACSSVRDQSRVGFLTNAPTRFQKPPELELLMVCGSWCDPSGGAGEGADNPLQSLNIFCLSSRRCCASSDIVAVGRASRRAMPMGSPVSSHQP</sequence>